<dbReference type="InterPro" id="IPR004864">
    <property type="entry name" value="LEA_2"/>
</dbReference>
<name>A0A4V2MW23_9APHY</name>
<accession>A0A4V2MW23</accession>
<dbReference type="AlphaFoldDB" id="A0A4V2MW23"/>
<evidence type="ECO:0000256" key="2">
    <source>
        <dbReference type="SAM" id="Phobius"/>
    </source>
</evidence>
<sequence>MATYGHYSDNQDPYAAYNPYDSAEPHQSYDQGGYHDAGGYGAGYRDDPSVGNVAATKEEGDRSVFEASSPTVERSLEPKTAKAMRRWRYEHQGNLWKRGGGGRCFGRFFCCTLMTVVFLFLSIVMSLALWINPPNVIVSDVSLPSDGSAVQITPGPGVNVNVGVNISVANPNYFSVKFNEIKVDVFYPINNTHIGGGSIKDVNIKSNAETNFTLPFALNYTETEDPNFSVLQDIAGHCGFLPGGTQGDLSVNYKISLDFHVLFVPIKPTISNQFKFACPFTAQQVGDLLKSAGLDGLIGLLVKMA</sequence>
<dbReference type="SUPFAM" id="SSF117070">
    <property type="entry name" value="LEA14-like"/>
    <property type="match status" value="1"/>
</dbReference>
<evidence type="ECO:0000313" key="4">
    <source>
        <dbReference type="EMBL" id="TCD64547.1"/>
    </source>
</evidence>
<proteinExistence type="predicted"/>
<dbReference type="STRING" id="92696.A0A4V2MW23"/>
<dbReference type="OrthoDB" id="20273at2759"/>
<organism evidence="4 5">
    <name type="scientific">Steccherinum ochraceum</name>
    <dbReference type="NCBI Taxonomy" id="92696"/>
    <lineage>
        <taxon>Eukaryota</taxon>
        <taxon>Fungi</taxon>
        <taxon>Dikarya</taxon>
        <taxon>Basidiomycota</taxon>
        <taxon>Agaricomycotina</taxon>
        <taxon>Agaricomycetes</taxon>
        <taxon>Polyporales</taxon>
        <taxon>Steccherinaceae</taxon>
        <taxon>Steccherinum</taxon>
    </lineage>
</organism>
<feature type="region of interest" description="Disordered" evidence="1">
    <location>
        <begin position="55"/>
        <end position="77"/>
    </location>
</feature>
<gene>
    <name evidence="4" type="ORF">EIP91_003985</name>
</gene>
<evidence type="ECO:0000256" key="1">
    <source>
        <dbReference type="SAM" id="MobiDB-lite"/>
    </source>
</evidence>
<feature type="transmembrane region" description="Helical" evidence="2">
    <location>
        <begin position="108"/>
        <end position="131"/>
    </location>
</feature>
<keyword evidence="2" id="KW-0472">Membrane</keyword>
<dbReference type="Gene3D" id="2.60.40.1820">
    <property type="match status" value="1"/>
</dbReference>
<dbReference type="EMBL" id="RWJN01000230">
    <property type="protein sequence ID" value="TCD64547.1"/>
    <property type="molecule type" value="Genomic_DNA"/>
</dbReference>
<evidence type="ECO:0000313" key="5">
    <source>
        <dbReference type="Proteomes" id="UP000292702"/>
    </source>
</evidence>
<keyword evidence="5" id="KW-1185">Reference proteome</keyword>
<feature type="domain" description="Late embryogenesis abundant protein LEA-2 subgroup" evidence="3">
    <location>
        <begin position="166"/>
        <end position="261"/>
    </location>
</feature>
<keyword evidence="2" id="KW-1133">Transmembrane helix</keyword>
<keyword evidence="2" id="KW-0812">Transmembrane</keyword>
<comment type="caution">
    <text evidence="4">The sequence shown here is derived from an EMBL/GenBank/DDBJ whole genome shotgun (WGS) entry which is preliminary data.</text>
</comment>
<feature type="region of interest" description="Disordered" evidence="1">
    <location>
        <begin position="1"/>
        <end position="35"/>
    </location>
</feature>
<dbReference type="Proteomes" id="UP000292702">
    <property type="component" value="Unassembled WGS sequence"/>
</dbReference>
<reference evidence="4 5" key="1">
    <citation type="submission" date="2018-11" db="EMBL/GenBank/DDBJ databases">
        <title>Genome assembly of Steccherinum ochraceum LE-BIN_3174, the white-rot fungus of the Steccherinaceae family (The Residual Polyporoid clade, Polyporales, Basidiomycota).</title>
        <authorList>
            <person name="Fedorova T.V."/>
            <person name="Glazunova O.A."/>
            <person name="Landesman E.O."/>
            <person name="Moiseenko K.V."/>
            <person name="Psurtseva N.V."/>
            <person name="Savinova O.S."/>
            <person name="Shakhova N.V."/>
            <person name="Tyazhelova T.V."/>
            <person name="Vasina D.V."/>
        </authorList>
    </citation>
    <scope>NUCLEOTIDE SEQUENCE [LARGE SCALE GENOMIC DNA]</scope>
    <source>
        <strain evidence="4 5">LE-BIN_3174</strain>
    </source>
</reference>
<protein>
    <recommendedName>
        <fullName evidence="3">Late embryogenesis abundant protein LEA-2 subgroup domain-containing protein</fullName>
    </recommendedName>
</protein>
<dbReference type="Pfam" id="PF03168">
    <property type="entry name" value="LEA_2"/>
    <property type="match status" value="1"/>
</dbReference>
<evidence type="ECO:0000259" key="3">
    <source>
        <dbReference type="Pfam" id="PF03168"/>
    </source>
</evidence>